<evidence type="ECO:0000313" key="1">
    <source>
        <dbReference type="EMBL" id="ANM86347.1"/>
    </source>
</evidence>
<dbReference type="EMBL" id="KX264250">
    <property type="protein sequence ID" value="ANM86347.1"/>
    <property type="molecule type" value="Genomic_DNA"/>
</dbReference>
<proteinExistence type="predicted"/>
<accession>A0A1Z1C435</accession>
<reference evidence="1" key="1">
    <citation type="submission" date="2016-05" db="EMBL/GenBank/DDBJ databases">
        <title>Lichen genome sequencing reveals its rich biosynthetic potential.</title>
        <authorList>
            <person name="Bertrand R.L."/>
            <person name="Abdel-Hameed M."/>
            <person name="Sorensen J.L."/>
        </authorList>
    </citation>
    <scope>NUCLEOTIDE SEQUENCE</scope>
</reference>
<name>A0A1Z1C435_CLAUC</name>
<protein>
    <submittedName>
        <fullName evidence="1">HET domain-containing protein</fullName>
    </submittedName>
</protein>
<sequence length="286" mass="32691">MSESEQTTFNRIQAILHNDRFIPNPLFRDRYPPPFHSKGFRYVRQVGGADIDRTEEDEVAYIETICTGLYSQIDESPSYMVQLDRKFAELLECRFQLTGTGSPFRELRSPELECKVTERILHLLSRLPETPLELPGLPSGLPLVYFTQRTAWEDPHAPRWEDLKVAVHLSINVIRVAMCIIIHPWISKEKLSEFTNDIATLLHTATLRSAAAKTLLAAHQLVAGVDDGLLSETYDLQSFSPIPGISVQEMSKRYARQGMSHYMCGWAFELLRKNPLVAPRMQQHRA</sequence>
<organism evidence="1">
    <name type="scientific">Cladonia uncialis subsp. uncialis</name>
    <dbReference type="NCBI Taxonomy" id="180999"/>
    <lineage>
        <taxon>Eukaryota</taxon>
        <taxon>Fungi</taxon>
        <taxon>Dikarya</taxon>
        <taxon>Ascomycota</taxon>
        <taxon>Pezizomycotina</taxon>
        <taxon>Lecanoromycetes</taxon>
        <taxon>OSLEUM clade</taxon>
        <taxon>Lecanoromycetidae</taxon>
        <taxon>Lecanorales</taxon>
        <taxon>Lecanorineae</taxon>
        <taxon>Cladoniaceae</taxon>
        <taxon>Cladonia</taxon>
    </lineage>
</organism>
<dbReference type="AlphaFoldDB" id="A0A1Z1C435"/>